<dbReference type="InterPro" id="IPR037257">
    <property type="entry name" value="T2SS_E_N_sf"/>
</dbReference>
<organism evidence="2 3">
    <name type="scientific">Geobacter hydrogenophilus</name>
    <dbReference type="NCBI Taxonomy" id="40983"/>
    <lineage>
        <taxon>Bacteria</taxon>
        <taxon>Pseudomonadati</taxon>
        <taxon>Thermodesulfobacteriota</taxon>
        <taxon>Desulfuromonadia</taxon>
        <taxon>Geobacterales</taxon>
        <taxon>Geobacteraceae</taxon>
        <taxon>Geobacter</taxon>
    </lineage>
</organism>
<feature type="domain" description="AAA+ ATPase" evidence="1">
    <location>
        <begin position="203"/>
        <end position="388"/>
    </location>
</feature>
<protein>
    <submittedName>
        <fullName evidence="2">ATPase AAA</fullName>
    </submittedName>
</protein>
<gene>
    <name evidence="2" type="ORF">GHYDROH2_24310</name>
</gene>
<dbReference type="SUPFAM" id="SSF52540">
    <property type="entry name" value="P-loop containing nucleoside triphosphate hydrolases"/>
    <property type="match status" value="1"/>
</dbReference>
<dbReference type="InterPro" id="IPR003593">
    <property type="entry name" value="AAA+_ATPase"/>
</dbReference>
<dbReference type="Proteomes" id="UP001144352">
    <property type="component" value="Unassembled WGS sequence"/>
</dbReference>
<reference evidence="2" key="1">
    <citation type="submission" date="2022-12" db="EMBL/GenBank/DDBJ databases">
        <title>Reference genome sequencing for broad-spectrum identification of bacterial and archaeal isolates by mass spectrometry.</title>
        <authorList>
            <person name="Sekiguchi Y."/>
            <person name="Tourlousse D.M."/>
        </authorList>
    </citation>
    <scope>NUCLEOTIDE SEQUENCE</scope>
    <source>
        <strain evidence="2">H2</strain>
    </source>
</reference>
<dbReference type="EMBL" id="BSDS01000002">
    <property type="protein sequence ID" value="GLI38930.1"/>
    <property type="molecule type" value="Genomic_DNA"/>
</dbReference>
<proteinExistence type="predicted"/>
<sequence length="472" mass="53555">MGRQLGKMLVSAGIVTEQQLHEGLERQRIHKGKLGDNLEALGYVQDSDLVRLLRQIPPPPVRVEDTGLELSFIADLVTKHIVFMSEFTLVDVEERIKLPASIVDASVEMLRRGKIVEVLSAEGYATSTYRFRITELGRKRAQDLLDICRYVGPAPVPLDVYHTMVVTQSINGIPLDEGVLRKAYSHLVIEDNFFSRLGPAIASGKSLFMYGPSGNGKTALAENIKAMLPDTILIPYAIIVMGQIVNIFDPVTHELAETGYPPDELDQRWVVTKRPVVVVGGELTARMLDLDFNSIAKYYEAPLQMKANNGLFIIDDFGRQQIEPRAFLNRWIFPLEKRVDFINLHTGIKIQIPFDLFVIFATNLEPAELVDEAFLRRIRYKIKVDRPSTEQFEAIFRKVCDRNGIAFEPQVFERLMGHYRKSGVKLAACHPRDIVDHIIDNSRYKHRGVRMTEEAIDAAWENYFVEPGQHNA</sequence>
<name>A0A9W6G159_9BACT</name>
<dbReference type="RefSeq" id="WP_214185428.1">
    <property type="nucleotide sequence ID" value="NZ_BSDS01000002.1"/>
</dbReference>
<dbReference type="InterPro" id="IPR027417">
    <property type="entry name" value="P-loop_NTPase"/>
</dbReference>
<evidence type="ECO:0000313" key="2">
    <source>
        <dbReference type="EMBL" id="GLI38930.1"/>
    </source>
</evidence>
<keyword evidence="3" id="KW-1185">Reference proteome</keyword>
<dbReference type="Gene3D" id="3.40.50.300">
    <property type="entry name" value="P-loop containing nucleotide triphosphate hydrolases"/>
    <property type="match status" value="1"/>
</dbReference>
<dbReference type="AlphaFoldDB" id="A0A9W6G159"/>
<accession>A0A9W6G159</accession>
<evidence type="ECO:0000313" key="3">
    <source>
        <dbReference type="Proteomes" id="UP001144352"/>
    </source>
</evidence>
<comment type="caution">
    <text evidence="2">The sequence shown here is derived from an EMBL/GenBank/DDBJ whole genome shotgun (WGS) entry which is preliminary data.</text>
</comment>
<dbReference type="SUPFAM" id="SSF160246">
    <property type="entry name" value="EspE N-terminal domain-like"/>
    <property type="match status" value="1"/>
</dbReference>
<evidence type="ECO:0000259" key="1">
    <source>
        <dbReference type="SMART" id="SM00382"/>
    </source>
</evidence>
<dbReference type="SMART" id="SM00382">
    <property type="entry name" value="AAA"/>
    <property type="match status" value="1"/>
</dbReference>